<reference evidence="2" key="1">
    <citation type="submission" date="2022-02" db="EMBL/GenBank/DDBJ databases">
        <authorList>
            <person name="Lee M."/>
            <person name="Kim S.-J."/>
            <person name="Jung M.-Y."/>
        </authorList>
    </citation>
    <scope>NUCLEOTIDE SEQUENCE</scope>
    <source>
        <strain evidence="2">JHP9</strain>
    </source>
</reference>
<comment type="caution">
    <text evidence="2">The sequence shown here is derived from an EMBL/GenBank/DDBJ whole genome shotgun (WGS) entry which is preliminary data.</text>
</comment>
<dbReference type="InterPro" id="IPR038461">
    <property type="entry name" value="Schlafen_AlbA_2_dom_sf"/>
</dbReference>
<keyword evidence="3" id="KW-1185">Reference proteome</keyword>
<evidence type="ECO:0000313" key="2">
    <source>
        <dbReference type="EMBL" id="MCL6422624.1"/>
    </source>
</evidence>
<dbReference type="PANTHER" id="PTHR30595">
    <property type="entry name" value="GLPR-RELATED TRANSCRIPTIONAL REPRESSOR"/>
    <property type="match status" value="1"/>
</dbReference>
<dbReference type="InterPro" id="IPR007421">
    <property type="entry name" value="Schlafen_AlbA_2_dom"/>
</dbReference>
<evidence type="ECO:0000313" key="3">
    <source>
        <dbReference type="Proteomes" id="UP001203761"/>
    </source>
</evidence>
<evidence type="ECO:0000259" key="1">
    <source>
        <dbReference type="Pfam" id="PF04326"/>
    </source>
</evidence>
<dbReference type="Proteomes" id="UP001203761">
    <property type="component" value="Unassembled WGS sequence"/>
</dbReference>
<name>A0ABT0QY89_9MICO</name>
<dbReference type="EMBL" id="JAKNCJ010000001">
    <property type="protein sequence ID" value="MCL6422624.1"/>
    <property type="molecule type" value="Genomic_DNA"/>
</dbReference>
<dbReference type="Gene3D" id="3.30.565.60">
    <property type="match status" value="1"/>
</dbReference>
<feature type="domain" description="Schlafen AlbA-2" evidence="1">
    <location>
        <begin position="26"/>
        <end position="136"/>
    </location>
</feature>
<dbReference type="Pfam" id="PF04326">
    <property type="entry name" value="SLFN_AlbA_2"/>
    <property type="match status" value="1"/>
</dbReference>
<gene>
    <name evidence="2" type="ORF">Bequi_04355</name>
</gene>
<dbReference type="RefSeq" id="WP_249736717.1">
    <property type="nucleotide sequence ID" value="NZ_JAKNCJ010000001.1"/>
</dbReference>
<dbReference type="InterPro" id="IPR038475">
    <property type="entry name" value="RecG_C_sf"/>
</dbReference>
<dbReference type="Gene3D" id="3.30.950.30">
    <property type="entry name" value="Schlafen, AAA domain"/>
    <property type="match status" value="1"/>
</dbReference>
<dbReference type="InterPro" id="IPR036390">
    <property type="entry name" value="WH_DNA-bd_sf"/>
</dbReference>
<organism evidence="2 3">
    <name type="scientific">Brachybacterium equifaecis</name>
    <dbReference type="NCBI Taxonomy" id="2910770"/>
    <lineage>
        <taxon>Bacteria</taxon>
        <taxon>Bacillati</taxon>
        <taxon>Actinomycetota</taxon>
        <taxon>Actinomycetes</taxon>
        <taxon>Micrococcales</taxon>
        <taxon>Dermabacteraceae</taxon>
        <taxon>Brachybacterium</taxon>
    </lineage>
</organism>
<dbReference type="SUPFAM" id="SSF46785">
    <property type="entry name" value="Winged helix' DNA-binding domain"/>
    <property type="match status" value="1"/>
</dbReference>
<sequence>MSVSAIALAQSAPPGDRLAALLAVPEDQWFDRKSGRIAPKDLARALAAFANAEGGTVIVGLHGGRYDGAELTVDKENALRQASIDFTHPPVRVHTERLDLGDGRSVLRFDIPVSEHVHETSTGEVYLRVGDESKRLSYAQRRELDFDRGSAHFEGEAAPGADAQDLDLDLLAEYRSSVGSTGSDETALRARSLLTRDGSLTHAAALLLAKDPQQWLPQASVRVLRFTSDQAGTGRRLTLEAGRDERFDGPIPSVIASASRRIAEWMPQHRALGNRGRFENIDIIPADAWLEGLVNAVVHRSYSMAGDHIRVNIHPGRIEIESPGRFPGLADPHHPLEIARYARNPRIARVCSDLGITQERGEGIRRMFEEMRVAGLQDPTYEQTSGSVRLLLRAEPSLSPQLLASLPSGGEEILRILREHDAPMGTGDIIDASGRSRPYVRTALAGLREAGLISWRGTSARDPRATWEIVR</sequence>
<accession>A0ABT0QY89</accession>
<proteinExistence type="predicted"/>
<dbReference type="Pfam" id="PF13749">
    <property type="entry name" value="HATPase_c_4"/>
    <property type="match status" value="1"/>
</dbReference>
<dbReference type="PANTHER" id="PTHR30595:SF6">
    <property type="entry name" value="SCHLAFEN ALBA-2 DOMAIN-CONTAINING PROTEIN"/>
    <property type="match status" value="1"/>
</dbReference>
<protein>
    <submittedName>
        <fullName evidence="2">DNA binding domain-containing protein</fullName>
    </submittedName>
</protein>